<protein>
    <recommendedName>
        <fullName evidence="6">7,8-dihydroneopterin aldolase</fullName>
        <ecNumber evidence="6">4.1.2.25</ecNumber>
    </recommendedName>
</protein>
<dbReference type="InterPro" id="IPR006156">
    <property type="entry name" value="Dihydroneopterin_aldolase"/>
</dbReference>
<reference evidence="8 9" key="1">
    <citation type="journal article" date="2016" name="Nat. Commun.">
        <title>Thousands of microbial genomes shed light on interconnected biogeochemical processes in an aquifer system.</title>
        <authorList>
            <person name="Anantharaman K."/>
            <person name="Brown C.T."/>
            <person name="Hug L.A."/>
            <person name="Sharon I."/>
            <person name="Castelle C.J."/>
            <person name="Probst A.J."/>
            <person name="Thomas B.C."/>
            <person name="Singh A."/>
            <person name="Wilkins M.J."/>
            <person name="Karaoz U."/>
            <person name="Brodie E.L."/>
            <person name="Williams K.H."/>
            <person name="Hubbard S.S."/>
            <person name="Banfield J.F."/>
        </authorList>
    </citation>
    <scope>NUCLEOTIDE SEQUENCE [LARGE SCALE GENOMIC DNA]</scope>
</reference>
<evidence type="ECO:0000313" key="9">
    <source>
        <dbReference type="Proteomes" id="UP000178538"/>
    </source>
</evidence>
<dbReference type="InterPro" id="IPR043133">
    <property type="entry name" value="GTP-CH-I_C/QueF"/>
</dbReference>
<comment type="function">
    <text evidence="6">Catalyzes the conversion of 7,8-dihydroneopterin to 6-hydroxymethyl-7,8-dihydropterin.</text>
</comment>
<dbReference type="AlphaFoldDB" id="A0A1G2T016"/>
<dbReference type="EMBL" id="MHVG01000018">
    <property type="protein sequence ID" value="OHA90574.1"/>
    <property type="molecule type" value="Genomic_DNA"/>
</dbReference>
<dbReference type="GO" id="GO:0005737">
    <property type="term" value="C:cytoplasm"/>
    <property type="evidence" value="ECO:0007669"/>
    <property type="project" value="TreeGrafter"/>
</dbReference>
<evidence type="ECO:0000259" key="7">
    <source>
        <dbReference type="SMART" id="SM00905"/>
    </source>
</evidence>
<comment type="similarity">
    <text evidence="3 6">Belongs to the DHNA family.</text>
</comment>
<dbReference type="PANTHER" id="PTHR42844">
    <property type="entry name" value="DIHYDRONEOPTERIN ALDOLASE 1-RELATED"/>
    <property type="match status" value="1"/>
</dbReference>
<dbReference type="STRING" id="1802737.A2832_01095"/>
<dbReference type="GO" id="GO:0046654">
    <property type="term" value="P:tetrahydrofolate biosynthetic process"/>
    <property type="evidence" value="ECO:0007669"/>
    <property type="project" value="UniProtKB-UniRule"/>
</dbReference>
<keyword evidence="5 6" id="KW-0456">Lyase</keyword>
<dbReference type="Gene3D" id="3.30.1130.10">
    <property type="match status" value="1"/>
</dbReference>
<dbReference type="SMART" id="SM00905">
    <property type="entry name" value="FolB"/>
    <property type="match status" value="1"/>
</dbReference>
<dbReference type="PANTHER" id="PTHR42844:SF1">
    <property type="entry name" value="DIHYDRONEOPTERIN ALDOLASE 1-RELATED"/>
    <property type="match status" value="1"/>
</dbReference>
<sequence length="117" mass="13187">MDHLHIDNLSFRAKHGVSAKERRVEQEFAVSVKLGVDTSKASITDELKDAVDYQEVKNIIASVIEGSSRYLVEKLAEEIAARVLKDKRIKTIEITVRKPEVWDNGIPGVTIFRANIK</sequence>
<dbReference type="InterPro" id="IPR006157">
    <property type="entry name" value="FolB_dom"/>
</dbReference>
<feature type="domain" description="Dihydroneopterin aldolase/epimerase" evidence="7">
    <location>
        <begin position="4"/>
        <end position="113"/>
    </location>
</feature>
<dbReference type="EC" id="4.1.2.25" evidence="6"/>
<evidence type="ECO:0000256" key="4">
    <source>
        <dbReference type="ARBA" id="ARBA00022909"/>
    </source>
</evidence>
<gene>
    <name evidence="8" type="ORF">A2832_01095</name>
</gene>
<comment type="catalytic activity">
    <reaction evidence="1 6">
        <text>7,8-dihydroneopterin = 6-hydroxymethyl-7,8-dihydropterin + glycolaldehyde</text>
        <dbReference type="Rhea" id="RHEA:10540"/>
        <dbReference type="ChEBI" id="CHEBI:17001"/>
        <dbReference type="ChEBI" id="CHEBI:17071"/>
        <dbReference type="ChEBI" id="CHEBI:44841"/>
        <dbReference type="EC" id="4.1.2.25"/>
    </reaction>
</comment>
<organism evidence="8 9">
    <name type="scientific">Candidatus Zambryskibacteria bacterium RIFCSPHIGHO2_01_FULL_44_22b</name>
    <dbReference type="NCBI Taxonomy" id="1802737"/>
    <lineage>
        <taxon>Bacteria</taxon>
        <taxon>Candidatus Zambryskiibacteriota</taxon>
    </lineage>
</organism>
<dbReference type="Proteomes" id="UP000178538">
    <property type="component" value="Unassembled WGS sequence"/>
</dbReference>
<dbReference type="GO" id="GO:0004150">
    <property type="term" value="F:dihydroneopterin aldolase activity"/>
    <property type="evidence" value="ECO:0007669"/>
    <property type="project" value="UniProtKB-UniRule"/>
</dbReference>
<dbReference type="Pfam" id="PF02152">
    <property type="entry name" value="FolB"/>
    <property type="match status" value="1"/>
</dbReference>
<evidence type="ECO:0000256" key="1">
    <source>
        <dbReference type="ARBA" id="ARBA00001353"/>
    </source>
</evidence>
<evidence type="ECO:0000256" key="3">
    <source>
        <dbReference type="ARBA" id="ARBA00005708"/>
    </source>
</evidence>
<evidence type="ECO:0000256" key="5">
    <source>
        <dbReference type="ARBA" id="ARBA00023239"/>
    </source>
</evidence>
<evidence type="ECO:0000313" key="8">
    <source>
        <dbReference type="EMBL" id="OHA90574.1"/>
    </source>
</evidence>
<comment type="caution">
    <text evidence="8">The sequence shown here is derived from an EMBL/GenBank/DDBJ whole genome shotgun (WGS) entry which is preliminary data.</text>
</comment>
<dbReference type="SUPFAM" id="SSF55620">
    <property type="entry name" value="Tetrahydrobiopterin biosynthesis enzymes-like"/>
    <property type="match status" value="1"/>
</dbReference>
<dbReference type="UniPathway" id="UPA00077">
    <property type="reaction ID" value="UER00154"/>
</dbReference>
<name>A0A1G2T016_9BACT</name>
<evidence type="ECO:0000256" key="6">
    <source>
        <dbReference type="RuleBase" id="RU362079"/>
    </source>
</evidence>
<proteinExistence type="inferred from homology"/>
<accession>A0A1G2T016</accession>
<keyword evidence="4 6" id="KW-0289">Folate biosynthesis</keyword>
<comment type="pathway">
    <text evidence="2 6">Cofactor biosynthesis; tetrahydrofolate biosynthesis; 2-amino-4-hydroxy-6-hydroxymethyl-7,8-dihydropteridine diphosphate from 7,8-dihydroneopterin triphosphate: step 3/4.</text>
</comment>
<dbReference type="NCBIfam" id="TIGR00526">
    <property type="entry name" value="folB_dom"/>
    <property type="match status" value="1"/>
</dbReference>
<dbReference type="NCBIfam" id="TIGR00525">
    <property type="entry name" value="folB"/>
    <property type="match status" value="1"/>
</dbReference>
<evidence type="ECO:0000256" key="2">
    <source>
        <dbReference type="ARBA" id="ARBA00005013"/>
    </source>
</evidence>
<dbReference type="GO" id="GO:0046656">
    <property type="term" value="P:folic acid biosynthetic process"/>
    <property type="evidence" value="ECO:0007669"/>
    <property type="project" value="UniProtKB-UniRule"/>
</dbReference>